<sequence length="219" mass="22531">MNRRALTNPAAGLAAGILLLGTAACTGGTEGRDEKDRTAAACAHGTYAWSGVVREQKLTGLADPITLKRKTDSVSGVIKPLKGVSYKPHMTSTGPGARAAEAIKALGRHLGTDEPLAGPSEPAEPDETPSEFSYDLGDLKGSYYAWNSVALVEADFTYTCRGGAAEPVRGHVVTWETVGGGFLSCAERMVDEGPAKAGAAERTAARTLCPAGSPAAKSA</sequence>
<evidence type="ECO:0000256" key="1">
    <source>
        <dbReference type="SAM" id="MobiDB-lite"/>
    </source>
</evidence>
<organism evidence="2">
    <name type="scientific">Streptomyces sp. NBC_01393</name>
    <dbReference type="NCBI Taxonomy" id="2903851"/>
    <lineage>
        <taxon>Bacteria</taxon>
        <taxon>Bacillati</taxon>
        <taxon>Actinomycetota</taxon>
        <taxon>Actinomycetes</taxon>
        <taxon>Kitasatosporales</taxon>
        <taxon>Streptomycetaceae</taxon>
        <taxon>Streptomyces</taxon>
    </lineage>
</organism>
<name>A0AAU3I344_9ACTN</name>
<protein>
    <recommendedName>
        <fullName evidence="3">Lipoprotein</fullName>
    </recommendedName>
</protein>
<evidence type="ECO:0000313" key="2">
    <source>
        <dbReference type="EMBL" id="WTZ11544.1"/>
    </source>
</evidence>
<evidence type="ECO:0008006" key="3">
    <source>
        <dbReference type="Google" id="ProtNLM"/>
    </source>
</evidence>
<gene>
    <name evidence="2" type="ORF">OG699_28350</name>
</gene>
<accession>A0AAU3I344</accession>
<dbReference type="EMBL" id="CP109546">
    <property type="protein sequence ID" value="WTZ11544.1"/>
    <property type="molecule type" value="Genomic_DNA"/>
</dbReference>
<feature type="region of interest" description="Disordered" evidence="1">
    <location>
        <begin position="111"/>
        <end position="130"/>
    </location>
</feature>
<dbReference type="AlphaFoldDB" id="A0AAU3I344"/>
<reference evidence="2" key="1">
    <citation type="submission" date="2022-10" db="EMBL/GenBank/DDBJ databases">
        <title>The complete genomes of actinobacterial strains from the NBC collection.</title>
        <authorList>
            <person name="Joergensen T.S."/>
            <person name="Alvarez Arevalo M."/>
            <person name="Sterndorff E.B."/>
            <person name="Faurdal D."/>
            <person name="Vuksanovic O."/>
            <person name="Mourched A.-S."/>
            <person name="Charusanti P."/>
            <person name="Shaw S."/>
            <person name="Blin K."/>
            <person name="Weber T."/>
        </authorList>
    </citation>
    <scope>NUCLEOTIDE SEQUENCE</scope>
    <source>
        <strain evidence="2">NBC_01393</strain>
    </source>
</reference>
<dbReference type="PROSITE" id="PS51257">
    <property type="entry name" value="PROKAR_LIPOPROTEIN"/>
    <property type="match status" value="1"/>
</dbReference>
<proteinExistence type="predicted"/>